<evidence type="ECO:0000313" key="3">
    <source>
        <dbReference type="Proteomes" id="UP000282311"/>
    </source>
</evidence>
<reference evidence="2 3" key="1">
    <citation type="journal article" date="2007" name="Int. J. Syst. Evol. Microbiol.">
        <title>Paenibacillus ginsengarvi sp. nov., isolated from soil from ginseng cultivation.</title>
        <authorList>
            <person name="Yoon M.H."/>
            <person name="Ten L.N."/>
            <person name="Im W.T."/>
        </authorList>
    </citation>
    <scope>NUCLEOTIDE SEQUENCE [LARGE SCALE GENOMIC DNA]</scope>
    <source>
        <strain evidence="2 3">KCTC 13059</strain>
    </source>
</reference>
<gene>
    <name evidence="2" type="ORF">D7M11_28145</name>
</gene>
<dbReference type="EMBL" id="RBAH01000026">
    <property type="protein sequence ID" value="RKN73022.1"/>
    <property type="molecule type" value="Genomic_DNA"/>
</dbReference>
<evidence type="ECO:0000313" key="2">
    <source>
        <dbReference type="EMBL" id="RKN73022.1"/>
    </source>
</evidence>
<keyword evidence="3" id="KW-1185">Reference proteome</keyword>
<dbReference type="Proteomes" id="UP000282311">
    <property type="component" value="Unassembled WGS sequence"/>
</dbReference>
<name>A0A3B0BKI0_9BACL</name>
<protein>
    <submittedName>
        <fullName evidence="2">Uncharacterized protein</fullName>
    </submittedName>
</protein>
<evidence type="ECO:0000256" key="1">
    <source>
        <dbReference type="SAM" id="MobiDB-lite"/>
    </source>
</evidence>
<accession>A0A3B0BKI0</accession>
<proteinExistence type="predicted"/>
<feature type="region of interest" description="Disordered" evidence="1">
    <location>
        <begin position="1"/>
        <end position="21"/>
    </location>
</feature>
<organism evidence="2 3">
    <name type="scientific">Paenibacillus ginsengarvi</name>
    <dbReference type="NCBI Taxonomy" id="400777"/>
    <lineage>
        <taxon>Bacteria</taxon>
        <taxon>Bacillati</taxon>
        <taxon>Bacillota</taxon>
        <taxon>Bacilli</taxon>
        <taxon>Bacillales</taxon>
        <taxon>Paenibacillaceae</taxon>
        <taxon>Paenibacillus</taxon>
    </lineage>
</organism>
<dbReference type="AlphaFoldDB" id="A0A3B0BKI0"/>
<comment type="caution">
    <text evidence="2">The sequence shown here is derived from an EMBL/GenBank/DDBJ whole genome shotgun (WGS) entry which is preliminary data.</text>
</comment>
<sequence>MYIRLESLQPASPKKVRAPKAIRKPVPERAAVNPLPTASAARKEIAISYDSMQTLRPAG</sequence>